<reference evidence="2 3" key="1">
    <citation type="submission" date="2018-01" db="EMBL/GenBank/DDBJ databases">
        <title>Whole genome sequencing of Histamine producing bacteria.</title>
        <authorList>
            <person name="Butler K."/>
        </authorList>
    </citation>
    <scope>NUCLEOTIDE SEQUENCE [LARGE SCALE GENOMIC DNA]</scope>
    <source>
        <strain evidence="2 3">JCM 12947</strain>
    </source>
</reference>
<organism evidence="2 3">
    <name type="scientific">Photobacterium frigidiphilum</name>
    <dbReference type="NCBI Taxonomy" id="264736"/>
    <lineage>
        <taxon>Bacteria</taxon>
        <taxon>Pseudomonadati</taxon>
        <taxon>Pseudomonadota</taxon>
        <taxon>Gammaproteobacteria</taxon>
        <taxon>Vibrionales</taxon>
        <taxon>Vibrionaceae</taxon>
        <taxon>Photobacterium</taxon>
    </lineage>
</organism>
<protein>
    <submittedName>
        <fullName evidence="2">Uncharacterized protein</fullName>
    </submittedName>
</protein>
<dbReference type="Proteomes" id="UP000240987">
    <property type="component" value="Unassembled WGS sequence"/>
</dbReference>
<keyword evidence="1" id="KW-1133">Transmembrane helix</keyword>
<name>A0A2T3JHA6_9GAMM</name>
<feature type="transmembrane region" description="Helical" evidence="1">
    <location>
        <begin position="40"/>
        <end position="59"/>
    </location>
</feature>
<keyword evidence="1" id="KW-0472">Membrane</keyword>
<accession>A0A2T3JHA6</accession>
<gene>
    <name evidence="2" type="ORF">C9J12_12090</name>
</gene>
<keyword evidence="1" id="KW-0812">Transmembrane</keyword>
<dbReference type="EMBL" id="PYMJ01000010">
    <property type="protein sequence ID" value="PSU48347.1"/>
    <property type="molecule type" value="Genomic_DNA"/>
</dbReference>
<sequence length="135" mass="15212">MASSVLIQQSDNKLRVNSDTYDLSKVVGVQVNVLCWKDHLLKMVLLGVVASSLLFIFIPSENQEYGLAFSSYLPVVGFIFGAILGLVTSSKYEFRLEFNHLDDTGIQWFTAAKSRKPSDYALFKEQEIALKRKIT</sequence>
<keyword evidence="3" id="KW-1185">Reference proteome</keyword>
<proteinExistence type="predicted"/>
<dbReference type="OrthoDB" id="5901837at2"/>
<evidence type="ECO:0000313" key="3">
    <source>
        <dbReference type="Proteomes" id="UP000240987"/>
    </source>
</evidence>
<comment type="caution">
    <text evidence="2">The sequence shown here is derived from an EMBL/GenBank/DDBJ whole genome shotgun (WGS) entry which is preliminary data.</text>
</comment>
<dbReference type="RefSeq" id="WP_107242949.1">
    <property type="nucleotide sequence ID" value="NZ_PYMJ01000010.1"/>
</dbReference>
<evidence type="ECO:0000256" key="1">
    <source>
        <dbReference type="SAM" id="Phobius"/>
    </source>
</evidence>
<evidence type="ECO:0000313" key="2">
    <source>
        <dbReference type="EMBL" id="PSU48347.1"/>
    </source>
</evidence>
<dbReference type="AlphaFoldDB" id="A0A2T3JHA6"/>
<feature type="transmembrane region" description="Helical" evidence="1">
    <location>
        <begin position="65"/>
        <end position="87"/>
    </location>
</feature>